<dbReference type="PANTHER" id="PTHR22550:SF5">
    <property type="entry name" value="LEUCINE ZIPPER PROTEIN 4"/>
    <property type="match status" value="1"/>
</dbReference>
<dbReference type="InterPro" id="IPR004995">
    <property type="entry name" value="Spore_Ger"/>
</dbReference>
<dbReference type="GO" id="GO:0009847">
    <property type="term" value="P:spore germination"/>
    <property type="evidence" value="ECO:0007669"/>
    <property type="project" value="InterPro"/>
</dbReference>
<protein>
    <recommendedName>
        <fullName evidence="6">Spore germination protein</fullName>
    </recommendedName>
</protein>
<dbReference type="PANTHER" id="PTHR22550">
    <property type="entry name" value="SPORE GERMINATION PROTEIN"/>
    <property type="match status" value="1"/>
</dbReference>
<dbReference type="eggNOG" id="COG0697">
    <property type="taxonomic scope" value="Bacteria"/>
</dbReference>
<evidence type="ECO:0000313" key="5">
    <source>
        <dbReference type="Proteomes" id="UP000005561"/>
    </source>
</evidence>
<dbReference type="GO" id="GO:0016020">
    <property type="term" value="C:membrane"/>
    <property type="evidence" value="ECO:0007669"/>
    <property type="project" value="InterPro"/>
</dbReference>
<dbReference type="PIRSF" id="PIRSF005690">
    <property type="entry name" value="GerBA"/>
    <property type="match status" value="1"/>
</dbReference>
<feature type="transmembrane region" description="Helical" evidence="3">
    <location>
        <begin position="280"/>
        <end position="299"/>
    </location>
</feature>
<evidence type="ECO:0000256" key="2">
    <source>
        <dbReference type="ARBA" id="ARBA00023136"/>
    </source>
</evidence>
<dbReference type="STRING" id="168384.SAMN05660368_01989"/>
<evidence type="ECO:0000256" key="1">
    <source>
        <dbReference type="ARBA" id="ARBA00005278"/>
    </source>
</evidence>
<dbReference type="Proteomes" id="UP000005561">
    <property type="component" value="Unassembled WGS sequence"/>
</dbReference>
<sequence>MDRIKRERFCTVLSFFDVMHTKKILVDVLVLPGIRRMMQYIDYNSDRRKSMEIPKAEGEKNIRGSREAFTEDIGTNISLIEKRIRDGALTQEKWVLGRRTKTEAVLLYLEGVAYGKILEQVRTKLRVPDIDSVMDGGMLEQLMKENVWSPFPQCQASERPDRTAQALLEGRAAILLDHSPEALILPATVNSMFQTGDDYYRHFMVVSFLRLIRYLAAFLAAFLPGLYVAASCYHTQLLPTNLILSLAEARAGVPFPVLLEVLLMELAFELIREAGLRMPGAIGNTIGIVGGLIIGQSAVSANLVSPMTVVVVALTALGSFSVPNEEFSEALRLIKYVNVFLGGALGIVGIALGGYFLALHLTRLQSFGVPYLNPFAMPEVNDAYDLRDSLLRWPMRTLQRRPLFAWHRQRVRMRQKEGDNARK</sequence>
<dbReference type="InterPro" id="IPR050768">
    <property type="entry name" value="UPF0353/GerABKA_families"/>
</dbReference>
<feature type="transmembrane region" description="Helical" evidence="3">
    <location>
        <begin position="249"/>
        <end position="268"/>
    </location>
</feature>
<feature type="transmembrane region" description="Helical" evidence="3">
    <location>
        <begin position="211"/>
        <end position="229"/>
    </location>
</feature>
<comment type="caution">
    <text evidence="4">The sequence shown here is derived from an EMBL/GenBank/DDBJ whole genome shotgun (WGS) entry which is preliminary data.</text>
</comment>
<dbReference type="AlphaFoldDB" id="C6LJR3"/>
<dbReference type="EMBL" id="ACCL02000021">
    <property type="protein sequence ID" value="EET59186.1"/>
    <property type="molecule type" value="Genomic_DNA"/>
</dbReference>
<gene>
    <name evidence="4" type="ORF">BRYFOR_08900</name>
</gene>
<comment type="similarity">
    <text evidence="1">Belongs to the GerABKA family.</text>
</comment>
<name>C6LJR3_9FIRM</name>
<keyword evidence="3" id="KW-0812">Transmembrane</keyword>
<evidence type="ECO:0008006" key="6">
    <source>
        <dbReference type="Google" id="ProtNLM"/>
    </source>
</evidence>
<keyword evidence="5" id="KW-1185">Reference proteome</keyword>
<feature type="transmembrane region" description="Helical" evidence="3">
    <location>
        <begin position="336"/>
        <end position="358"/>
    </location>
</feature>
<keyword evidence="3" id="KW-1133">Transmembrane helix</keyword>
<evidence type="ECO:0000313" key="4">
    <source>
        <dbReference type="EMBL" id="EET59186.1"/>
    </source>
</evidence>
<evidence type="ECO:0000256" key="3">
    <source>
        <dbReference type="SAM" id="Phobius"/>
    </source>
</evidence>
<organism evidence="4 5">
    <name type="scientific">Marvinbryantia formatexigens DSM 14469</name>
    <dbReference type="NCBI Taxonomy" id="478749"/>
    <lineage>
        <taxon>Bacteria</taxon>
        <taxon>Bacillati</taxon>
        <taxon>Bacillota</taxon>
        <taxon>Clostridia</taxon>
        <taxon>Lachnospirales</taxon>
        <taxon>Lachnospiraceae</taxon>
        <taxon>Marvinbryantia</taxon>
    </lineage>
</organism>
<accession>C6LJR3</accession>
<reference evidence="4" key="1">
    <citation type="submission" date="2009-07" db="EMBL/GenBank/DDBJ databases">
        <authorList>
            <person name="Weinstock G."/>
            <person name="Sodergren E."/>
            <person name="Clifton S."/>
            <person name="Fulton L."/>
            <person name="Fulton B."/>
            <person name="Courtney L."/>
            <person name="Fronick C."/>
            <person name="Harrison M."/>
            <person name="Strong C."/>
            <person name="Farmer C."/>
            <person name="Delahaunty K."/>
            <person name="Markovic C."/>
            <person name="Hall O."/>
            <person name="Minx P."/>
            <person name="Tomlinson C."/>
            <person name="Mitreva M."/>
            <person name="Nelson J."/>
            <person name="Hou S."/>
            <person name="Wollam A."/>
            <person name="Pepin K.H."/>
            <person name="Johnson M."/>
            <person name="Bhonagiri V."/>
            <person name="Nash W.E."/>
            <person name="Warren W."/>
            <person name="Chinwalla A."/>
            <person name="Mardis E.R."/>
            <person name="Wilson R.K."/>
        </authorList>
    </citation>
    <scope>NUCLEOTIDE SEQUENCE [LARGE SCALE GENOMIC DNA]</scope>
    <source>
        <strain evidence="4">DSM 14469</strain>
    </source>
</reference>
<feature type="transmembrane region" description="Helical" evidence="3">
    <location>
        <begin position="305"/>
        <end position="324"/>
    </location>
</feature>
<proteinExistence type="inferred from homology"/>
<dbReference type="Pfam" id="PF03323">
    <property type="entry name" value="GerA"/>
    <property type="match status" value="1"/>
</dbReference>
<keyword evidence="2 3" id="KW-0472">Membrane</keyword>